<keyword evidence="1" id="KW-1133">Transmembrane helix</keyword>
<feature type="transmembrane region" description="Helical" evidence="1">
    <location>
        <begin position="78"/>
        <end position="100"/>
    </location>
</feature>
<evidence type="ECO:0000256" key="1">
    <source>
        <dbReference type="SAM" id="Phobius"/>
    </source>
</evidence>
<reference evidence="3 4" key="1">
    <citation type="journal article" date="2024" name="Science">
        <title>Giant polyketide synthase enzymes in the biosynthesis of giant marine polyether toxins.</title>
        <authorList>
            <person name="Fallon T.R."/>
            <person name="Shende V.V."/>
            <person name="Wierzbicki I.H."/>
            <person name="Pendleton A.L."/>
            <person name="Watervoot N.F."/>
            <person name="Auber R.P."/>
            <person name="Gonzalez D.J."/>
            <person name="Wisecaver J.H."/>
            <person name="Moore B.S."/>
        </authorList>
    </citation>
    <scope>NUCLEOTIDE SEQUENCE [LARGE SCALE GENOMIC DNA]</scope>
    <source>
        <strain evidence="3 4">12B1</strain>
    </source>
</reference>
<dbReference type="EMBL" id="JBGBPQ010000007">
    <property type="protein sequence ID" value="KAL1521804.1"/>
    <property type="molecule type" value="Genomic_DNA"/>
</dbReference>
<organism evidence="3 4">
    <name type="scientific">Prymnesium parvum</name>
    <name type="common">Toxic golden alga</name>
    <dbReference type="NCBI Taxonomy" id="97485"/>
    <lineage>
        <taxon>Eukaryota</taxon>
        <taxon>Haptista</taxon>
        <taxon>Haptophyta</taxon>
        <taxon>Prymnesiophyceae</taxon>
        <taxon>Prymnesiales</taxon>
        <taxon>Prymnesiaceae</taxon>
        <taxon>Prymnesium</taxon>
    </lineage>
</organism>
<evidence type="ECO:0000313" key="3">
    <source>
        <dbReference type="EMBL" id="KAL1521804.1"/>
    </source>
</evidence>
<sequence>MWLMLHIGIRPWDGRQLIRIGVWSTLSDEYAPAAIFYLNSYYYSALFKAMKWFDCHEDIGGKQFLAFEPTMQCYVGEFWLYGAIALVAIIFYALILPLSLCRILVVKVKREGLQNERMLRVYGFLYTRFRDDVWYWEIPEIFRKFMFAFTIAISRALDLTALEQVVLILMVVVLVALCVLVRPFKFHYQDLCELATTSTEVILVVGSIVVVNRQGPDDYPAVEWIMTVALCFGLSACVFGLIIDQLRLNLAARINKIRTRTGLSLSDELFDVYFNDCFILRFLESASKDSIKAFKNVEDMLAVMTMKDKELMRKTKTSVALSAMCSEDLFLPEKIIFAKASATSFAPPEVEAGQELRQILHSFDQVRIPSTENDVPINLTFSGGIMRLLPNWILEHADEAETILLKKLKDRYHAFHASQFKAHDHHGKCSQKNSSFCRSPSSKSFSCWYSVVGARLIAELHQKIS</sequence>
<dbReference type="InterPro" id="IPR010308">
    <property type="entry name" value="TRP_C"/>
</dbReference>
<accession>A0AB34JIS0</accession>
<dbReference type="PANTHER" id="PTHR11319">
    <property type="entry name" value="G PROTEIN-COUPLED RECEPTOR-RELATED"/>
    <property type="match status" value="1"/>
</dbReference>
<name>A0AB34JIS0_PRYPA</name>
<feature type="transmembrane region" description="Helical" evidence="1">
    <location>
        <begin position="165"/>
        <end position="184"/>
    </location>
</feature>
<feature type="transmembrane region" description="Helical" evidence="1">
    <location>
        <begin position="224"/>
        <end position="243"/>
    </location>
</feature>
<evidence type="ECO:0000259" key="2">
    <source>
        <dbReference type="Pfam" id="PF06011"/>
    </source>
</evidence>
<protein>
    <recommendedName>
        <fullName evidence="2">TRP C-terminal domain-containing protein</fullName>
    </recommendedName>
</protein>
<dbReference type="PANTHER" id="PTHR11319:SF35">
    <property type="entry name" value="OUTER MEMBRANE PROTEIN PMPC-RELATED"/>
    <property type="match status" value="1"/>
</dbReference>
<proteinExistence type="predicted"/>
<keyword evidence="1" id="KW-0472">Membrane</keyword>
<gene>
    <name evidence="3" type="ORF">AB1Y20_021457</name>
</gene>
<keyword evidence="1" id="KW-0812">Transmembrane</keyword>
<dbReference type="Proteomes" id="UP001515480">
    <property type="component" value="Unassembled WGS sequence"/>
</dbReference>
<dbReference type="Pfam" id="PF06011">
    <property type="entry name" value="TRP"/>
    <property type="match status" value="1"/>
</dbReference>
<dbReference type="AlphaFoldDB" id="A0AB34JIS0"/>
<evidence type="ECO:0000313" key="4">
    <source>
        <dbReference type="Proteomes" id="UP001515480"/>
    </source>
</evidence>
<comment type="caution">
    <text evidence="3">The sequence shown here is derived from an EMBL/GenBank/DDBJ whole genome shotgun (WGS) entry which is preliminary data.</text>
</comment>
<feature type="domain" description="TRP C-terminal" evidence="2">
    <location>
        <begin position="79"/>
        <end position="215"/>
    </location>
</feature>
<keyword evidence="4" id="KW-1185">Reference proteome</keyword>